<organism evidence="2 3">
    <name type="scientific">Trichonephila clavata</name>
    <name type="common">Joro spider</name>
    <name type="synonym">Nephila clavata</name>
    <dbReference type="NCBI Taxonomy" id="2740835"/>
    <lineage>
        <taxon>Eukaryota</taxon>
        <taxon>Metazoa</taxon>
        <taxon>Ecdysozoa</taxon>
        <taxon>Arthropoda</taxon>
        <taxon>Chelicerata</taxon>
        <taxon>Arachnida</taxon>
        <taxon>Araneae</taxon>
        <taxon>Araneomorphae</taxon>
        <taxon>Entelegynae</taxon>
        <taxon>Araneoidea</taxon>
        <taxon>Nephilidae</taxon>
        <taxon>Trichonephila</taxon>
    </lineage>
</organism>
<dbReference type="AlphaFoldDB" id="A0A8X6M1N2"/>
<dbReference type="OrthoDB" id="10623979at2759"/>
<accession>A0A8X6M1N2</accession>
<protein>
    <submittedName>
        <fullName evidence="2">Uncharacterized protein</fullName>
    </submittedName>
</protein>
<dbReference type="Proteomes" id="UP000887116">
    <property type="component" value="Unassembled WGS sequence"/>
</dbReference>
<feature type="region of interest" description="Disordered" evidence="1">
    <location>
        <begin position="1"/>
        <end position="27"/>
    </location>
</feature>
<gene>
    <name evidence="2" type="ORF">TNCT_695371</name>
</gene>
<proteinExistence type="predicted"/>
<dbReference type="EMBL" id="BMAO01039063">
    <property type="protein sequence ID" value="GFR28707.1"/>
    <property type="molecule type" value="Genomic_DNA"/>
</dbReference>
<name>A0A8X6M1N2_TRICU</name>
<comment type="caution">
    <text evidence="2">The sequence shown here is derived from an EMBL/GenBank/DDBJ whole genome shotgun (WGS) entry which is preliminary data.</text>
</comment>
<sequence length="200" mass="23533">MEWRNQIEQPWTNSQKPSKLTFHTSQTLQGREKKPVLRNTNYRLLRLVTSPHKINITNHWFASTTNTAGAKPKKKLSKCLTLKLGFSGSRTKYLLNTPWVLIIFPFIRINNSTGQARSSARPRVPGASQSHTQVLSIFRPKMDWRTKTNLFEGQSHHSEIWQWLLSFHPETVFNRHIIDRHLIMRRKEHFLMLLANKLEE</sequence>
<reference evidence="2" key="1">
    <citation type="submission" date="2020-07" db="EMBL/GenBank/DDBJ databases">
        <title>Multicomponent nature underlies the extraordinary mechanical properties of spider dragline silk.</title>
        <authorList>
            <person name="Kono N."/>
            <person name="Nakamura H."/>
            <person name="Mori M."/>
            <person name="Yoshida Y."/>
            <person name="Ohtoshi R."/>
            <person name="Malay A.D."/>
            <person name="Moran D.A.P."/>
            <person name="Tomita M."/>
            <person name="Numata K."/>
            <person name="Arakawa K."/>
        </authorList>
    </citation>
    <scope>NUCLEOTIDE SEQUENCE</scope>
</reference>
<evidence type="ECO:0000256" key="1">
    <source>
        <dbReference type="SAM" id="MobiDB-lite"/>
    </source>
</evidence>
<keyword evidence="3" id="KW-1185">Reference proteome</keyword>
<evidence type="ECO:0000313" key="2">
    <source>
        <dbReference type="EMBL" id="GFR28707.1"/>
    </source>
</evidence>
<evidence type="ECO:0000313" key="3">
    <source>
        <dbReference type="Proteomes" id="UP000887116"/>
    </source>
</evidence>